<keyword evidence="7" id="KW-1185">Reference proteome</keyword>
<dbReference type="SMART" id="SM00422">
    <property type="entry name" value="HTH_MERR"/>
    <property type="match status" value="1"/>
</dbReference>
<dbReference type="Pfam" id="PF00376">
    <property type="entry name" value="MerR"/>
    <property type="match status" value="1"/>
</dbReference>
<feature type="domain" description="HTH merR-type" evidence="5">
    <location>
        <begin position="1"/>
        <end position="69"/>
    </location>
</feature>
<dbReference type="InterPro" id="IPR015358">
    <property type="entry name" value="Tscrpt_reg_MerR_DNA-bd"/>
</dbReference>
<dbReference type="PANTHER" id="PTHR30204:SF94">
    <property type="entry name" value="HEAVY METAL-DEPENDENT TRANSCRIPTIONAL REGULATOR HI_0293-RELATED"/>
    <property type="match status" value="1"/>
</dbReference>
<dbReference type="RefSeq" id="WP_205156731.1">
    <property type="nucleotide sequence ID" value="NZ_JAFEUM010000001.1"/>
</dbReference>
<dbReference type="SUPFAM" id="SSF46955">
    <property type="entry name" value="Putative DNA-binding domain"/>
    <property type="match status" value="1"/>
</dbReference>
<dbReference type="PROSITE" id="PS50937">
    <property type="entry name" value="HTH_MERR_2"/>
    <property type="match status" value="1"/>
</dbReference>
<evidence type="ECO:0000256" key="2">
    <source>
        <dbReference type="ARBA" id="ARBA00023125"/>
    </source>
</evidence>
<comment type="caution">
    <text evidence="6">The sequence shown here is derived from an EMBL/GenBank/DDBJ whole genome shotgun (WGS) entry which is preliminary data.</text>
</comment>
<keyword evidence="1" id="KW-0805">Transcription regulation</keyword>
<evidence type="ECO:0000256" key="3">
    <source>
        <dbReference type="ARBA" id="ARBA00023163"/>
    </source>
</evidence>
<gene>
    <name evidence="6" type="ORF">JQC93_01675</name>
</gene>
<feature type="coiled-coil region" evidence="4">
    <location>
        <begin position="88"/>
        <end position="115"/>
    </location>
</feature>
<protein>
    <submittedName>
        <fullName evidence="6">MerR family transcriptional regulator</fullName>
    </submittedName>
</protein>
<name>A0ABS2HH22_9VIBR</name>
<dbReference type="Gene3D" id="1.10.1660.10">
    <property type="match status" value="1"/>
</dbReference>
<dbReference type="PANTHER" id="PTHR30204">
    <property type="entry name" value="REDOX-CYCLING DRUG-SENSING TRANSCRIPTIONAL ACTIVATOR SOXR"/>
    <property type="match status" value="1"/>
</dbReference>
<dbReference type="Proteomes" id="UP000809621">
    <property type="component" value="Unassembled WGS sequence"/>
</dbReference>
<dbReference type="InterPro" id="IPR009061">
    <property type="entry name" value="DNA-bd_dom_put_sf"/>
</dbReference>
<organism evidence="6 7">
    <name type="scientific">Vibrio ulleungensis</name>
    <dbReference type="NCBI Taxonomy" id="2807619"/>
    <lineage>
        <taxon>Bacteria</taxon>
        <taxon>Pseudomonadati</taxon>
        <taxon>Pseudomonadota</taxon>
        <taxon>Gammaproteobacteria</taxon>
        <taxon>Vibrionales</taxon>
        <taxon>Vibrionaceae</taxon>
        <taxon>Vibrio</taxon>
    </lineage>
</organism>
<dbReference type="Pfam" id="PF09278">
    <property type="entry name" value="MerR-DNA-bind"/>
    <property type="match status" value="1"/>
</dbReference>
<reference evidence="6 7" key="1">
    <citation type="submission" date="2021-02" db="EMBL/GenBank/DDBJ databases">
        <authorList>
            <person name="Park J.-S."/>
        </authorList>
    </citation>
    <scope>NUCLEOTIDE SEQUENCE [LARGE SCALE GENOMIC DNA]</scope>
    <source>
        <strain evidence="6 7">188UL20-2</strain>
    </source>
</reference>
<dbReference type="PRINTS" id="PR00040">
    <property type="entry name" value="HTHMERR"/>
</dbReference>
<dbReference type="EMBL" id="JAFEUM010000001">
    <property type="protein sequence ID" value="MBM7035101.1"/>
    <property type="molecule type" value="Genomic_DNA"/>
</dbReference>
<keyword evidence="3" id="KW-0804">Transcription</keyword>
<evidence type="ECO:0000256" key="4">
    <source>
        <dbReference type="SAM" id="Coils"/>
    </source>
</evidence>
<keyword evidence="2" id="KW-0238">DNA-binding</keyword>
<dbReference type="InterPro" id="IPR000551">
    <property type="entry name" value="MerR-type_HTH_dom"/>
</dbReference>
<dbReference type="InterPro" id="IPR047057">
    <property type="entry name" value="MerR_fam"/>
</dbReference>
<evidence type="ECO:0000259" key="5">
    <source>
        <dbReference type="PROSITE" id="PS50937"/>
    </source>
</evidence>
<evidence type="ECO:0000256" key="1">
    <source>
        <dbReference type="ARBA" id="ARBA00023015"/>
    </source>
</evidence>
<evidence type="ECO:0000313" key="7">
    <source>
        <dbReference type="Proteomes" id="UP000809621"/>
    </source>
</evidence>
<sequence length="141" mass="15984">MLTSQLAKKAAVPTDTVRYYTKRGLLTATKNPHNGYKEYDLAALQRLKFIHQAREIGFSLNQIEQIIDAANEGQSPCPTVRQLLLQHIEQTKAQIEQMKTHLTMLQETKAQWEQEPDSTPNGESVCCLIESWADTTKEINA</sequence>
<keyword evidence="4" id="KW-0175">Coiled coil</keyword>
<accession>A0ABS2HH22</accession>
<proteinExistence type="predicted"/>
<evidence type="ECO:0000313" key="6">
    <source>
        <dbReference type="EMBL" id="MBM7035101.1"/>
    </source>
</evidence>